<organism evidence="1 2">
    <name type="scientific">Phytophthora pseudosyringae</name>
    <dbReference type="NCBI Taxonomy" id="221518"/>
    <lineage>
        <taxon>Eukaryota</taxon>
        <taxon>Sar</taxon>
        <taxon>Stramenopiles</taxon>
        <taxon>Oomycota</taxon>
        <taxon>Peronosporomycetes</taxon>
        <taxon>Peronosporales</taxon>
        <taxon>Peronosporaceae</taxon>
        <taxon>Phytophthora</taxon>
    </lineage>
</organism>
<dbReference type="Proteomes" id="UP000694044">
    <property type="component" value="Unassembled WGS sequence"/>
</dbReference>
<dbReference type="OrthoDB" id="2013972at2759"/>
<name>A0A8T1VKE6_9STRA</name>
<keyword evidence="2" id="KW-1185">Reference proteome</keyword>
<evidence type="ECO:0000313" key="1">
    <source>
        <dbReference type="EMBL" id="KAG7380573.1"/>
    </source>
</evidence>
<evidence type="ECO:0000313" key="2">
    <source>
        <dbReference type="Proteomes" id="UP000694044"/>
    </source>
</evidence>
<accession>A0A8T1VKE6</accession>
<comment type="caution">
    <text evidence="1">The sequence shown here is derived from an EMBL/GenBank/DDBJ whole genome shotgun (WGS) entry which is preliminary data.</text>
</comment>
<proteinExistence type="predicted"/>
<dbReference type="AlphaFoldDB" id="A0A8T1VKE6"/>
<sequence>MEKTFTNAKWSAHAKAYSSIFSTLTARWAVDSLQIAHHEILRTLQQHEAESAAIPFHFLDVGCGPGVLSFEFARRYLTSPTEIRITASDLSCSVFVDSRAALILFSNAGVYL</sequence>
<protein>
    <recommendedName>
        <fullName evidence="3">Methyltransferase domain-containing protein</fullName>
    </recommendedName>
</protein>
<reference evidence="1" key="1">
    <citation type="submission" date="2021-02" db="EMBL/GenBank/DDBJ databases">
        <authorList>
            <person name="Palmer J.M."/>
        </authorList>
    </citation>
    <scope>NUCLEOTIDE SEQUENCE</scope>
    <source>
        <strain evidence="1">SCRP734</strain>
    </source>
</reference>
<dbReference type="EMBL" id="JAGDFM010000287">
    <property type="protein sequence ID" value="KAG7380573.1"/>
    <property type="molecule type" value="Genomic_DNA"/>
</dbReference>
<gene>
    <name evidence="1" type="ORF">PHYPSEUDO_007043</name>
</gene>
<evidence type="ECO:0008006" key="3">
    <source>
        <dbReference type="Google" id="ProtNLM"/>
    </source>
</evidence>